<evidence type="ECO:0000313" key="3">
    <source>
        <dbReference type="Proteomes" id="UP000824998"/>
    </source>
</evidence>
<protein>
    <recommendedName>
        <fullName evidence="4">Transcription factor domain-containing protein</fullName>
    </recommendedName>
</protein>
<comment type="caution">
    <text evidence="2">The sequence shown here is derived from an EMBL/GenBank/DDBJ whole genome shotgun (WGS) entry which is preliminary data.</text>
</comment>
<accession>A0A9P7YBS5</accession>
<dbReference type="EMBL" id="MU251643">
    <property type="protein sequence ID" value="KAG9230809.1"/>
    <property type="molecule type" value="Genomic_DNA"/>
</dbReference>
<dbReference type="AlphaFoldDB" id="A0A9P7YBS5"/>
<name>A0A9P7YBS5_9HELO</name>
<dbReference type="OrthoDB" id="4158087at2759"/>
<evidence type="ECO:0000256" key="1">
    <source>
        <dbReference type="SAM" id="MobiDB-lite"/>
    </source>
</evidence>
<keyword evidence="3" id="KW-1185">Reference proteome</keyword>
<feature type="region of interest" description="Disordered" evidence="1">
    <location>
        <begin position="18"/>
        <end position="37"/>
    </location>
</feature>
<sequence>MHDFDIIVPKGPTITVHKGWDVPGQRKTTKPSPTEAQVKTIPVEDAHHPRSADKVKSVPKARQFEFVNTINPGGRKDPEVRKRVRTHVRNEYIRIATEQRTKQILTKGGKRKEPVLTARSKPASVVEGQHFLANEPSYLTSSIIIFQSLGQPTALTTFEYPSPIGAGDHALLSHYLCHAPKRLYPLEGCLKSNPLRSPIWFQTAMKDEAMLHGVLYAGALYLALMQGKRETKDSLYHFSRVVHIVNQRLSNSKEVEDATIGAVTCLGLGEALVGRHAFWKTHMLGIREMVGLRRPNKPLSPMIQAKIRRADVTGAIDYAATPILAFERSTRDPTWFLLLPTHREDTTEDAETFLRCCGIHEGLLPPTSSLILFSQTVHFASSTRHALDPSTFSEDLYWLEYQLLSFPSNLSEFHEETPLEKATRIGSLLYLKAILQEFPHSSTGPSILLSQLEESLFQIPVGNFPDPLVLWLALVGGAFSVGKGYLRRSFVTYLGILKDVMALGSFHEEDVELCKLLGLRSVFGKAFETLWDEVMSLDAVSFQPQFAVEADFINLSCTP</sequence>
<proteinExistence type="predicted"/>
<organism evidence="2 3">
    <name type="scientific">Amylocarpus encephaloides</name>
    <dbReference type="NCBI Taxonomy" id="45428"/>
    <lineage>
        <taxon>Eukaryota</taxon>
        <taxon>Fungi</taxon>
        <taxon>Dikarya</taxon>
        <taxon>Ascomycota</taxon>
        <taxon>Pezizomycotina</taxon>
        <taxon>Leotiomycetes</taxon>
        <taxon>Helotiales</taxon>
        <taxon>Helotiales incertae sedis</taxon>
        <taxon>Amylocarpus</taxon>
    </lineage>
</organism>
<dbReference type="Proteomes" id="UP000824998">
    <property type="component" value="Unassembled WGS sequence"/>
</dbReference>
<evidence type="ECO:0008006" key="4">
    <source>
        <dbReference type="Google" id="ProtNLM"/>
    </source>
</evidence>
<evidence type="ECO:0000313" key="2">
    <source>
        <dbReference type="EMBL" id="KAG9230809.1"/>
    </source>
</evidence>
<dbReference type="InterPro" id="IPR021858">
    <property type="entry name" value="Fun_TF"/>
</dbReference>
<dbReference type="PANTHER" id="PTHR37540">
    <property type="entry name" value="TRANSCRIPTION FACTOR (ACR-2), PUTATIVE-RELATED-RELATED"/>
    <property type="match status" value="1"/>
</dbReference>
<reference evidence="2" key="1">
    <citation type="journal article" date="2021" name="IMA Fungus">
        <title>Genomic characterization of three marine fungi, including Emericellopsis atlantica sp. nov. with signatures of a generalist lifestyle and marine biomass degradation.</title>
        <authorList>
            <person name="Hagestad O.C."/>
            <person name="Hou L."/>
            <person name="Andersen J.H."/>
            <person name="Hansen E.H."/>
            <person name="Altermark B."/>
            <person name="Li C."/>
            <person name="Kuhnert E."/>
            <person name="Cox R.J."/>
            <person name="Crous P.W."/>
            <person name="Spatafora J.W."/>
            <person name="Lail K."/>
            <person name="Amirebrahimi M."/>
            <person name="Lipzen A."/>
            <person name="Pangilinan J."/>
            <person name="Andreopoulos W."/>
            <person name="Hayes R.D."/>
            <person name="Ng V."/>
            <person name="Grigoriev I.V."/>
            <person name="Jackson S.A."/>
            <person name="Sutton T.D.S."/>
            <person name="Dobson A.D.W."/>
            <person name="Rama T."/>
        </authorList>
    </citation>
    <scope>NUCLEOTIDE SEQUENCE</scope>
    <source>
        <strain evidence="2">TRa018bII</strain>
    </source>
</reference>
<gene>
    <name evidence="2" type="ORF">BJ875DRAFT_384360</name>
</gene>
<dbReference type="PANTHER" id="PTHR37540:SF5">
    <property type="entry name" value="TRANSCRIPTION FACTOR DOMAIN-CONTAINING PROTEIN"/>
    <property type="match status" value="1"/>
</dbReference>
<dbReference type="Pfam" id="PF11951">
    <property type="entry name" value="Fungal_trans_2"/>
    <property type="match status" value="1"/>
</dbReference>